<dbReference type="Pfam" id="PF02863">
    <property type="entry name" value="Arg_repressor_C"/>
    <property type="match status" value="1"/>
</dbReference>
<evidence type="ECO:0000256" key="5">
    <source>
        <dbReference type="ARBA" id="ARBA00022490"/>
    </source>
</evidence>
<dbReference type="AlphaFoldDB" id="A0A429V6E3"/>
<comment type="pathway">
    <text evidence="2 9">Amino-acid biosynthesis; L-arginine biosynthesis [regulation].</text>
</comment>
<organism evidence="13 14">
    <name type="scientific">Sphingomonas ginkgonis</name>
    <dbReference type="NCBI Taxonomy" id="2315330"/>
    <lineage>
        <taxon>Bacteria</taxon>
        <taxon>Pseudomonadati</taxon>
        <taxon>Pseudomonadota</taxon>
        <taxon>Alphaproteobacteria</taxon>
        <taxon>Sphingomonadales</taxon>
        <taxon>Sphingomonadaceae</taxon>
        <taxon>Sphingomonas</taxon>
    </lineage>
</organism>
<proteinExistence type="inferred from homology"/>
<dbReference type="Proteomes" id="UP000274661">
    <property type="component" value="Unassembled WGS sequence"/>
</dbReference>
<comment type="similarity">
    <text evidence="3 9">Belongs to the ArgR family.</text>
</comment>
<comment type="caution">
    <text evidence="13">The sequence shown here is derived from an EMBL/GenBank/DDBJ whole genome shotgun (WGS) entry which is preliminary data.</text>
</comment>
<dbReference type="Pfam" id="PF01316">
    <property type="entry name" value="Arg_repressor"/>
    <property type="match status" value="1"/>
</dbReference>
<dbReference type="SUPFAM" id="SSF55252">
    <property type="entry name" value="C-terminal domain of arginine repressor"/>
    <property type="match status" value="1"/>
</dbReference>
<evidence type="ECO:0000256" key="2">
    <source>
        <dbReference type="ARBA" id="ARBA00005040"/>
    </source>
</evidence>
<dbReference type="GO" id="GO:0006526">
    <property type="term" value="P:L-arginine biosynthetic process"/>
    <property type="evidence" value="ECO:0007669"/>
    <property type="project" value="UniProtKB-UniPathway"/>
</dbReference>
<dbReference type="PRINTS" id="PR01467">
    <property type="entry name" value="ARGREPRESSOR"/>
</dbReference>
<evidence type="ECO:0000313" key="14">
    <source>
        <dbReference type="Proteomes" id="UP000274661"/>
    </source>
</evidence>
<evidence type="ECO:0000256" key="3">
    <source>
        <dbReference type="ARBA" id="ARBA00008316"/>
    </source>
</evidence>
<dbReference type="HAMAP" id="MF_00173">
    <property type="entry name" value="Arg_repressor"/>
    <property type="match status" value="1"/>
</dbReference>
<keyword evidence="9" id="KW-0028">Amino-acid biosynthesis</keyword>
<reference evidence="13 14" key="1">
    <citation type="submission" date="2018-12" db="EMBL/GenBank/DDBJ databases">
        <title>Sphingomonas sp. HMF7854 Genome sequencing and assembly.</title>
        <authorList>
            <person name="Cha I."/>
            <person name="Kang H."/>
            <person name="Kim H."/>
            <person name="Kang J."/>
            <person name="Joh K."/>
        </authorList>
    </citation>
    <scope>NUCLEOTIDE SEQUENCE [LARGE SCALE GENOMIC DNA]</scope>
    <source>
        <strain evidence="13 14">HMF7854</strain>
    </source>
</reference>
<comment type="subcellular location">
    <subcellularLocation>
        <location evidence="1 9">Cytoplasm</location>
    </subcellularLocation>
</comment>
<dbReference type="GO" id="GO:1900079">
    <property type="term" value="P:regulation of arginine biosynthetic process"/>
    <property type="evidence" value="ECO:0007669"/>
    <property type="project" value="UniProtKB-UniRule"/>
</dbReference>
<feature type="domain" description="Arginine repressor DNA-binding" evidence="11">
    <location>
        <begin position="18"/>
        <end position="69"/>
    </location>
</feature>
<name>A0A429V6E3_9SPHN</name>
<evidence type="ECO:0000256" key="9">
    <source>
        <dbReference type="HAMAP-Rule" id="MF_00173"/>
    </source>
</evidence>
<evidence type="ECO:0000256" key="4">
    <source>
        <dbReference type="ARBA" id="ARBA00021148"/>
    </source>
</evidence>
<dbReference type="PANTHER" id="PTHR34471">
    <property type="entry name" value="ARGININE REPRESSOR"/>
    <property type="match status" value="1"/>
</dbReference>
<dbReference type="GO" id="GO:0003677">
    <property type="term" value="F:DNA binding"/>
    <property type="evidence" value="ECO:0007669"/>
    <property type="project" value="UniProtKB-KW"/>
</dbReference>
<keyword evidence="9" id="KW-0678">Repressor</keyword>
<dbReference type="Gene3D" id="1.10.10.10">
    <property type="entry name" value="Winged helix-like DNA-binding domain superfamily/Winged helix DNA-binding domain"/>
    <property type="match status" value="1"/>
</dbReference>
<evidence type="ECO:0000256" key="10">
    <source>
        <dbReference type="SAM" id="MobiDB-lite"/>
    </source>
</evidence>
<dbReference type="InterPro" id="IPR001669">
    <property type="entry name" value="Arg_repress"/>
</dbReference>
<evidence type="ECO:0000259" key="12">
    <source>
        <dbReference type="Pfam" id="PF02863"/>
    </source>
</evidence>
<dbReference type="SUPFAM" id="SSF46785">
    <property type="entry name" value="Winged helix' DNA-binding domain"/>
    <property type="match status" value="1"/>
</dbReference>
<dbReference type="InterPro" id="IPR020900">
    <property type="entry name" value="Arg_repress_DNA-bd"/>
</dbReference>
<evidence type="ECO:0000259" key="11">
    <source>
        <dbReference type="Pfam" id="PF01316"/>
    </source>
</evidence>
<dbReference type="PANTHER" id="PTHR34471:SF1">
    <property type="entry name" value="ARGININE REPRESSOR"/>
    <property type="match status" value="1"/>
</dbReference>
<dbReference type="UniPathway" id="UPA00068"/>
<dbReference type="InterPro" id="IPR036388">
    <property type="entry name" value="WH-like_DNA-bd_sf"/>
</dbReference>
<evidence type="ECO:0000256" key="7">
    <source>
        <dbReference type="ARBA" id="ARBA00023125"/>
    </source>
</evidence>
<keyword evidence="9" id="KW-0055">Arginine biosynthesis</keyword>
<dbReference type="InterPro" id="IPR036390">
    <property type="entry name" value="WH_DNA-bd_sf"/>
</dbReference>
<evidence type="ECO:0000313" key="13">
    <source>
        <dbReference type="EMBL" id="RST29501.1"/>
    </source>
</evidence>
<dbReference type="GO" id="GO:0051259">
    <property type="term" value="P:protein complex oligomerization"/>
    <property type="evidence" value="ECO:0007669"/>
    <property type="project" value="InterPro"/>
</dbReference>
<keyword evidence="14" id="KW-1185">Reference proteome</keyword>
<keyword evidence="6 9" id="KW-0805">Transcription regulation</keyword>
<keyword evidence="5 9" id="KW-0963">Cytoplasm</keyword>
<dbReference type="GO" id="GO:0005737">
    <property type="term" value="C:cytoplasm"/>
    <property type="evidence" value="ECO:0007669"/>
    <property type="project" value="UniProtKB-SubCell"/>
</dbReference>
<keyword evidence="8 9" id="KW-0804">Transcription</keyword>
<dbReference type="OrthoDB" id="7060358at2"/>
<dbReference type="GO" id="GO:0003700">
    <property type="term" value="F:DNA-binding transcription factor activity"/>
    <property type="evidence" value="ECO:0007669"/>
    <property type="project" value="UniProtKB-UniRule"/>
</dbReference>
<dbReference type="GO" id="GO:0034618">
    <property type="term" value="F:arginine binding"/>
    <property type="evidence" value="ECO:0007669"/>
    <property type="project" value="InterPro"/>
</dbReference>
<evidence type="ECO:0000256" key="8">
    <source>
        <dbReference type="ARBA" id="ARBA00023163"/>
    </source>
</evidence>
<comment type="function">
    <text evidence="9">Regulates arginine biosynthesis genes.</text>
</comment>
<evidence type="ECO:0000256" key="6">
    <source>
        <dbReference type="ARBA" id="ARBA00023015"/>
    </source>
</evidence>
<feature type="domain" description="Arginine repressor C-terminal" evidence="12">
    <location>
        <begin position="90"/>
        <end position="154"/>
    </location>
</feature>
<dbReference type="EMBL" id="RWJF01000001">
    <property type="protein sequence ID" value="RST29501.1"/>
    <property type="molecule type" value="Genomic_DNA"/>
</dbReference>
<gene>
    <name evidence="9" type="primary">argR</name>
    <name evidence="13" type="ORF">HMF7854_00635</name>
</gene>
<dbReference type="Gene3D" id="3.30.1360.40">
    <property type="match status" value="1"/>
</dbReference>
<dbReference type="InterPro" id="IPR020899">
    <property type="entry name" value="Arg_repress_C"/>
</dbReference>
<evidence type="ECO:0000256" key="1">
    <source>
        <dbReference type="ARBA" id="ARBA00004496"/>
    </source>
</evidence>
<protein>
    <recommendedName>
        <fullName evidence="4 9">Arginine repressor</fullName>
    </recommendedName>
</protein>
<accession>A0A429V6E3</accession>
<keyword evidence="7 9" id="KW-0238">DNA-binding</keyword>
<sequence>MHENSRRRALPTQRSQPEERRRALAELLQSRAHPSQEQLVAALRERGFAVTQATVSRDLEQLGAVKERQGYSLPPRPSQAGDRLTAIVGEWVRSVAVAGNLLVLKTPPGSAHLVGVALDEAGPPEMVGNICGDDTIFIAVADPGAADLLAQRLRTLLR</sequence>
<dbReference type="InterPro" id="IPR036251">
    <property type="entry name" value="Arg_repress_C_sf"/>
</dbReference>
<feature type="region of interest" description="Disordered" evidence="10">
    <location>
        <begin position="1"/>
        <end position="21"/>
    </location>
</feature>